<evidence type="ECO:0000313" key="2">
    <source>
        <dbReference type="EMBL" id="VZH84488.1"/>
    </source>
</evidence>
<keyword evidence="1" id="KW-0812">Transmembrane</keyword>
<proteinExistence type="predicted"/>
<protein>
    <submittedName>
        <fullName evidence="2">Uncharacterized protein</fullName>
    </submittedName>
</protein>
<dbReference type="KEGG" id="crf:FRC0190_00510"/>
<organism evidence="2 3">
    <name type="scientific">Corynebacterium rouxii</name>
    <dbReference type="NCBI Taxonomy" id="2719119"/>
    <lineage>
        <taxon>Bacteria</taxon>
        <taxon>Bacillati</taxon>
        <taxon>Actinomycetota</taxon>
        <taxon>Actinomycetes</taxon>
        <taxon>Mycobacteriales</taxon>
        <taxon>Corynebacteriaceae</taxon>
        <taxon>Corynebacterium</taxon>
    </lineage>
</organism>
<evidence type="ECO:0000256" key="1">
    <source>
        <dbReference type="SAM" id="Phobius"/>
    </source>
</evidence>
<name>A0A6I8MA58_9CORY</name>
<dbReference type="GO" id="GO:0008641">
    <property type="term" value="F:ubiquitin-like modifier activating enzyme activity"/>
    <property type="evidence" value="ECO:0007669"/>
    <property type="project" value="InterPro"/>
</dbReference>
<gene>
    <name evidence="2" type="ORF">FRC0190_00510</name>
</gene>
<dbReference type="Proteomes" id="UP000423525">
    <property type="component" value="Chromosome"/>
</dbReference>
<evidence type="ECO:0000313" key="3">
    <source>
        <dbReference type="Proteomes" id="UP000423525"/>
    </source>
</evidence>
<accession>A0A6I8MA58</accession>
<dbReference type="InterPro" id="IPR035985">
    <property type="entry name" value="Ubiquitin-activating_enz"/>
</dbReference>
<dbReference type="EMBL" id="LR738855">
    <property type="protein sequence ID" value="VZH84488.1"/>
    <property type="molecule type" value="Genomic_DNA"/>
</dbReference>
<keyword evidence="1" id="KW-0472">Membrane</keyword>
<sequence>MCLSYEDVFPYPPLPGDVPNCAESGVVGSAMALEAIKVITGVGTPPFLDLSGIVIASVANGSTFLFLRVRALKE</sequence>
<feature type="transmembrane region" description="Helical" evidence="1">
    <location>
        <begin position="50"/>
        <end position="69"/>
    </location>
</feature>
<reference evidence="2 3" key="1">
    <citation type="submission" date="2019-11" db="EMBL/GenBank/DDBJ databases">
        <authorList>
            <person name="Brisse S."/>
        </authorList>
    </citation>
    <scope>NUCLEOTIDE SEQUENCE [LARGE SCALE GENOMIC DNA]</scope>
    <source>
        <strain evidence="2">FRC0190</strain>
    </source>
</reference>
<dbReference type="SUPFAM" id="SSF69572">
    <property type="entry name" value="Activating enzymes of the ubiquitin-like proteins"/>
    <property type="match status" value="1"/>
</dbReference>
<keyword evidence="1" id="KW-1133">Transmembrane helix</keyword>
<dbReference type="AlphaFoldDB" id="A0A6I8MA58"/>